<dbReference type="STRING" id="436010.A0A166FTD0"/>
<gene>
    <name evidence="1" type="ORF">FIBSPDRAFT_894539</name>
</gene>
<name>A0A166FTD0_9AGAM</name>
<evidence type="ECO:0000313" key="1">
    <source>
        <dbReference type="EMBL" id="KZP17142.1"/>
    </source>
</evidence>
<proteinExistence type="predicted"/>
<dbReference type="AlphaFoldDB" id="A0A166FTD0"/>
<keyword evidence="2" id="KW-1185">Reference proteome</keyword>
<dbReference type="InterPro" id="IPR011042">
    <property type="entry name" value="6-blade_b-propeller_TolB-like"/>
</dbReference>
<reference evidence="1 2" key="1">
    <citation type="journal article" date="2016" name="Mol. Biol. Evol.">
        <title>Comparative Genomics of Early-Diverging Mushroom-Forming Fungi Provides Insights into the Origins of Lignocellulose Decay Capabilities.</title>
        <authorList>
            <person name="Nagy L.G."/>
            <person name="Riley R."/>
            <person name="Tritt A."/>
            <person name="Adam C."/>
            <person name="Daum C."/>
            <person name="Floudas D."/>
            <person name="Sun H."/>
            <person name="Yadav J.S."/>
            <person name="Pangilinan J."/>
            <person name="Larsson K.H."/>
            <person name="Matsuura K."/>
            <person name="Barry K."/>
            <person name="Labutti K."/>
            <person name="Kuo R."/>
            <person name="Ohm R.A."/>
            <person name="Bhattacharya S.S."/>
            <person name="Shirouzu T."/>
            <person name="Yoshinaga Y."/>
            <person name="Martin F.M."/>
            <person name="Grigoriev I.V."/>
            <person name="Hibbett D.S."/>
        </authorList>
    </citation>
    <scope>NUCLEOTIDE SEQUENCE [LARGE SCALE GENOMIC DNA]</scope>
    <source>
        <strain evidence="1 2">CBS 109695</strain>
    </source>
</reference>
<organism evidence="1 2">
    <name type="scientific">Athelia psychrophila</name>
    <dbReference type="NCBI Taxonomy" id="1759441"/>
    <lineage>
        <taxon>Eukaryota</taxon>
        <taxon>Fungi</taxon>
        <taxon>Dikarya</taxon>
        <taxon>Basidiomycota</taxon>
        <taxon>Agaricomycotina</taxon>
        <taxon>Agaricomycetes</taxon>
        <taxon>Agaricomycetidae</taxon>
        <taxon>Atheliales</taxon>
        <taxon>Atheliaceae</taxon>
        <taxon>Athelia</taxon>
    </lineage>
</organism>
<sequence>MSTPKHEHAGRLIILDLGAGLVDTAPGKGQIYVTCMGNSTTTNEGHLMDAAGDGTGVEVIEPNGAMFTLKQLVIDTTTERLYWADREGMRVMHWRFQGPTGPYPPRQHRHLRRPNPASRTDIQALYAHLPELIDLELDAATQALYWTDRGDPPLGNTLNRADVSSPLEPNTNVTNDAAAAKGPSKDTVVAGKFHEAIGLSLDLPRHRTFVADLNGSVYAGDLDSGRKEVLIEDAGTVTGIVYCEA</sequence>
<dbReference type="SUPFAM" id="SSF101898">
    <property type="entry name" value="NHL repeat"/>
    <property type="match status" value="1"/>
</dbReference>
<evidence type="ECO:0000313" key="2">
    <source>
        <dbReference type="Proteomes" id="UP000076532"/>
    </source>
</evidence>
<dbReference type="EMBL" id="KV417586">
    <property type="protein sequence ID" value="KZP17142.1"/>
    <property type="molecule type" value="Genomic_DNA"/>
</dbReference>
<accession>A0A166FTD0</accession>
<dbReference type="Gene3D" id="2.120.10.30">
    <property type="entry name" value="TolB, C-terminal domain"/>
    <property type="match status" value="1"/>
</dbReference>
<protein>
    <recommendedName>
        <fullName evidence="3">YWTD domain-containing protein</fullName>
    </recommendedName>
</protein>
<evidence type="ECO:0008006" key="3">
    <source>
        <dbReference type="Google" id="ProtNLM"/>
    </source>
</evidence>
<dbReference type="OrthoDB" id="3041650at2759"/>
<dbReference type="Proteomes" id="UP000076532">
    <property type="component" value="Unassembled WGS sequence"/>
</dbReference>